<comment type="subcellular location">
    <subcellularLocation>
        <location evidence="1">Membrane</location>
        <topology evidence="1">Multi-pass membrane protein</topology>
    </subcellularLocation>
</comment>
<name>A0A9P6YEX1_RHIOR</name>
<dbReference type="SMART" id="SM00679">
    <property type="entry name" value="CTNS"/>
    <property type="match status" value="2"/>
</dbReference>
<comment type="similarity">
    <text evidence="5">Belongs to the laat-1 family.</text>
</comment>
<dbReference type="EMBL" id="JAANIT010000534">
    <property type="protein sequence ID" value="KAG1546759.1"/>
    <property type="molecule type" value="Genomic_DNA"/>
</dbReference>
<proteinExistence type="inferred from homology"/>
<evidence type="ECO:0000256" key="2">
    <source>
        <dbReference type="ARBA" id="ARBA00022692"/>
    </source>
</evidence>
<dbReference type="GO" id="GO:0034488">
    <property type="term" value="P:basic amino acid transmembrane export from vacuole"/>
    <property type="evidence" value="ECO:0007669"/>
    <property type="project" value="TreeGrafter"/>
</dbReference>
<dbReference type="PANTHER" id="PTHR16201">
    <property type="entry name" value="SEVEN TRANSMEMBRANE PROTEIN 1-RELATED"/>
    <property type="match status" value="1"/>
</dbReference>
<dbReference type="Gene3D" id="1.20.1280.290">
    <property type="match status" value="2"/>
</dbReference>
<dbReference type="OrthoDB" id="8048523at2759"/>
<comment type="catalytic activity">
    <reaction evidence="6">
        <text>L-histidine(out) + L-arginine(in) = L-histidine(in) + L-arginine(out)</text>
        <dbReference type="Rhea" id="RHEA:71063"/>
        <dbReference type="ChEBI" id="CHEBI:32682"/>
        <dbReference type="ChEBI" id="CHEBI:57595"/>
    </reaction>
</comment>
<reference evidence="8" key="1">
    <citation type="journal article" date="2020" name="Microb. Genom.">
        <title>Genetic diversity of clinical and environmental Mucorales isolates obtained from an investigation of mucormycosis cases among solid organ transplant recipients.</title>
        <authorList>
            <person name="Nguyen M.H."/>
            <person name="Kaul D."/>
            <person name="Muto C."/>
            <person name="Cheng S.J."/>
            <person name="Richter R.A."/>
            <person name="Bruno V.M."/>
            <person name="Liu G."/>
            <person name="Beyhan S."/>
            <person name="Sundermann A.J."/>
            <person name="Mounaud S."/>
            <person name="Pasculle A.W."/>
            <person name="Nierman W.C."/>
            <person name="Driscoll E."/>
            <person name="Cumbie R."/>
            <person name="Clancy C.J."/>
            <person name="Dupont C.L."/>
        </authorList>
    </citation>
    <scope>NUCLEOTIDE SEQUENCE</scope>
    <source>
        <strain evidence="8">GL16</strain>
    </source>
</reference>
<comment type="caution">
    <text evidence="8">The sequence shown here is derived from an EMBL/GenBank/DDBJ whole genome shotgun (WGS) entry which is preliminary data.</text>
</comment>
<dbReference type="GO" id="GO:0015174">
    <property type="term" value="F:basic amino acid transmembrane transporter activity"/>
    <property type="evidence" value="ECO:0007669"/>
    <property type="project" value="TreeGrafter"/>
</dbReference>
<feature type="transmembrane region" description="Helical" evidence="7">
    <location>
        <begin position="91"/>
        <end position="113"/>
    </location>
</feature>
<evidence type="ECO:0000313" key="8">
    <source>
        <dbReference type="EMBL" id="KAG1546759.1"/>
    </source>
</evidence>
<sequence>MTVCIPSKDNVPYVQWINTLFGVCVYGTQDTISLLLGYSSIFFWLNAQLPQVIKNYKLGSADGLSIKFLSIWLAGDTANLIGALLTNQLPFQLYLGFYFVSIDICLLSQWVYYNKFKSSNNEEYVIIPQQDDVILHKPTLDSDSLFQHPVIHHTPMNISSTQVVIDDESTPFSSSASPSKWYALSSKENAAKLMSIFLFTLNTAQSSTSLTSTQDGLVWIGRISAWMCTILYLMSRIPQILKNRCRQSVEGLSASLFIFAACANFAYTSSILSHPGQTVESLLEALPYLIGSSDTHLLAVQFISFNR</sequence>
<organism evidence="8 9">
    <name type="scientific">Rhizopus oryzae</name>
    <name type="common">Mucormycosis agent</name>
    <name type="synonym">Rhizopus arrhizus var. delemar</name>
    <dbReference type="NCBI Taxonomy" id="64495"/>
    <lineage>
        <taxon>Eukaryota</taxon>
        <taxon>Fungi</taxon>
        <taxon>Fungi incertae sedis</taxon>
        <taxon>Mucoromycota</taxon>
        <taxon>Mucoromycotina</taxon>
        <taxon>Mucoromycetes</taxon>
        <taxon>Mucorales</taxon>
        <taxon>Mucorineae</taxon>
        <taxon>Rhizopodaceae</taxon>
        <taxon>Rhizopus</taxon>
    </lineage>
</organism>
<dbReference type="PANTHER" id="PTHR16201:SF34">
    <property type="entry name" value="LYSOSOMAL AMINO ACID TRANSPORTER 1"/>
    <property type="match status" value="1"/>
</dbReference>
<dbReference type="InterPro" id="IPR006603">
    <property type="entry name" value="PQ-loop_rpt"/>
</dbReference>
<evidence type="ECO:0000256" key="5">
    <source>
        <dbReference type="ARBA" id="ARBA00038039"/>
    </source>
</evidence>
<gene>
    <name evidence="8" type="ORF">G6F51_004684</name>
</gene>
<feature type="transmembrane region" description="Helical" evidence="7">
    <location>
        <begin position="254"/>
        <end position="273"/>
    </location>
</feature>
<keyword evidence="3 7" id="KW-1133">Transmembrane helix</keyword>
<evidence type="ECO:0000256" key="6">
    <source>
        <dbReference type="ARBA" id="ARBA00050768"/>
    </source>
</evidence>
<dbReference type="GO" id="GO:0000329">
    <property type="term" value="C:fungal-type vacuole membrane"/>
    <property type="evidence" value="ECO:0007669"/>
    <property type="project" value="TreeGrafter"/>
</dbReference>
<dbReference type="InterPro" id="IPR051415">
    <property type="entry name" value="LAAT-1"/>
</dbReference>
<evidence type="ECO:0000256" key="4">
    <source>
        <dbReference type="ARBA" id="ARBA00023136"/>
    </source>
</evidence>
<dbReference type="Proteomes" id="UP000717996">
    <property type="component" value="Unassembled WGS sequence"/>
</dbReference>
<evidence type="ECO:0000313" key="9">
    <source>
        <dbReference type="Proteomes" id="UP000717996"/>
    </source>
</evidence>
<evidence type="ECO:0000256" key="7">
    <source>
        <dbReference type="SAM" id="Phobius"/>
    </source>
</evidence>
<dbReference type="AlphaFoldDB" id="A0A9P6YEX1"/>
<keyword evidence="2 7" id="KW-0812">Transmembrane</keyword>
<keyword evidence="4 7" id="KW-0472">Membrane</keyword>
<evidence type="ECO:0000256" key="3">
    <source>
        <dbReference type="ARBA" id="ARBA00022989"/>
    </source>
</evidence>
<evidence type="ECO:0000256" key="1">
    <source>
        <dbReference type="ARBA" id="ARBA00004141"/>
    </source>
</evidence>
<dbReference type="FunFam" id="1.20.1280.290:FF:000009">
    <property type="entry name" value="PQ loop repeat family protein"/>
    <property type="match status" value="1"/>
</dbReference>
<dbReference type="Pfam" id="PF04193">
    <property type="entry name" value="PQ-loop"/>
    <property type="match status" value="2"/>
</dbReference>
<accession>A0A9P6YEX1</accession>
<feature type="transmembrane region" description="Helical" evidence="7">
    <location>
        <begin position="20"/>
        <end position="45"/>
    </location>
</feature>
<protein>
    <submittedName>
        <fullName evidence="8">Uncharacterized protein</fullName>
    </submittedName>
</protein>